<keyword evidence="4" id="KW-0694">RNA-binding</keyword>
<protein>
    <recommendedName>
        <fullName evidence="8">30S ribosomal protein S13, chloroplastic</fullName>
    </recommendedName>
</protein>
<dbReference type="SUPFAM" id="SSF46946">
    <property type="entry name" value="S13-like H2TH domain"/>
    <property type="match status" value="1"/>
</dbReference>
<dbReference type="HAMAP" id="MF_01315">
    <property type="entry name" value="Ribosomal_uS13"/>
    <property type="match status" value="1"/>
</dbReference>
<proteinExistence type="inferred from homology"/>
<dbReference type="GO" id="GO:0015935">
    <property type="term" value="C:small ribosomal subunit"/>
    <property type="evidence" value="ECO:0007669"/>
    <property type="project" value="TreeGrafter"/>
</dbReference>
<keyword evidence="6" id="KW-0687">Ribonucleoprotein</keyword>
<dbReference type="InterPro" id="IPR018269">
    <property type="entry name" value="Ribosomal_uS13_CS"/>
</dbReference>
<dbReference type="Gene3D" id="4.10.910.10">
    <property type="entry name" value="30s ribosomal protein s13, domain 2"/>
    <property type="match status" value="1"/>
</dbReference>
<sequence length="173" mass="19563">MATRCSANFGSIRTSTTKPTLRTYEGFRAVNNAVTLPASSSVRLQRNGPVKVQCARIAGVEVPNKKRIETSLTYIYGIGLTTSQMILSDTGIENKRTYELEETELKVLREEVEKYMVEGDLRRFNALNIKRLKDIGCYRGRRHVANLPLRGQRTKTNARTRKGRAKTVANKKK</sequence>
<gene>
    <name evidence="7" type="ORF">PSAL00342_LOCUS1180</name>
</gene>
<evidence type="ECO:0000256" key="6">
    <source>
        <dbReference type="ARBA" id="ARBA00023274"/>
    </source>
</evidence>
<evidence type="ECO:0000256" key="3">
    <source>
        <dbReference type="ARBA" id="ARBA00022730"/>
    </source>
</evidence>
<dbReference type="InterPro" id="IPR027437">
    <property type="entry name" value="Rbsml_uS13_C"/>
</dbReference>
<dbReference type="PANTHER" id="PTHR10871">
    <property type="entry name" value="30S RIBOSOMAL PROTEIN S13/40S RIBOSOMAL PROTEIN S18"/>
    <property type="match status" value="1"/>
</dbReference>
<evidence type="ECO:0008006" key="8">
    <source>
        <dbReference type="Google" id="ProtNLM"/>
    </source>
</evidence>
<dbReference type="FunFam" id="1.10.8.50:FF:000001">
    <property type="entry name" value="30S ribosomal protein S13"/>
    <property type="match status" value="1"/>
</dbReference>
<comment type="subunit">
    <text evidence="2">Part of the 30S ribosomal subunit.</text>
</comment>
<organism evidence="7">
    <name type="scientific">Picocystis salinarum</name>
    <dbReference type="NCBI Taxonomy" id="88271"/>
    <lineage>
        <taxon>Eukaryota</taxon>
        <taxon>Viridiplantae</taxon>
        <taxon>Chlorophyta</taxon>
        <taxon>Picocystophyceae</taxon>
        <taxon>Picocystales</taxon>
        <taxon>Picocystaceae</taxon>
        <taxon>Picocystis</taxon>
    </lineage>
</organism>
<dbReference type="PROSITE" id="PS00646">
    <property type="entry name" value="RIBOSOMAL_S13_1"/>
    <property type="match status" value="1"/>
</dbReference>
<dbReference type="AlphaFoldDB" id="A0A7S3U9T8"/>
<evidence type="ECO:0000313" key="7">
    <source>
        <dbReference type="EMBL" id="CAE0607363.1"/>
    </source>
</evidence>
<keyword evidence="5" id="KW-0689">Ribosomal protein</keyword>
<dbReference type="GO" id="GO:0006412">
    <property type="term" value="P:translation"/>
    <property type="evidence" value="ECO:0007669"/>
    <property type="project" value="InterPro"/>
</dbReference>
<dbReference type="Gene3D" id="1.10.8.50">
    <property type="match status" value="1"/>
</dbReference>
<keyword evidence="3" id="KW-0699">rRNA-binding</keyword>
<dbReference type="FunFam" id="4.10.910.10:FF:000001">
    <property type="entry name" value="30S ribosomal protein S13"/>
    <property type="match status" value="1"/>
</dbReference>
<dbReference type="PROSITE" id="PS50159">
    <property type="entry name" value="RIBOSOMAL_S13_2"/>
    <property type="match status" value="1"/>
</dbReference>
<dbReference type="Pfam" id="PF00416">
    <property type="entry name" value="Ribosomal_S13"/>
    <property type="match status" value="1"/>
</dbReference>
<dbReference type="GO" id="GO:0003735">
    <property type="term" value="F:structural constituent of ribosome"/>
    <property type="evidence" value="ECO:0007669"/>
    <property type="project" value="InterPro"/>
</dbReference>
<dbReference type="EMBL" id="HBIS01001351">
    <property type="protein sequence ID" value="CAE0607363.1"/>
    <property type="molecule type" value="Transcribed_RNA"/>
</dbReference>
<evidence type="ECO:0000256" key="5">
    <source>
        <dbReference type="ARBA" id="ARBA00022980"/>
    </source>
</evidence>
<dbReference type="NCBIfam" id="TIGR03631">
    <property type="entry name" value="uS13_bact"/>
    <property type="match status" value="1"/>
</dbReference>
<dbReference type="GO" id="GO:0019843">
    <property type="term" value="F:rRNA binding"/>
    <property type="evidence" value="ECO:0007669"/>
    <property type="project" value="UniProtKB-KW"/>
</dbReference>
<dbReference type="InterPro" id="IPR001892">
    <property type="entry name" value="Ribosomal_uS13"/>
</dbReference>
<evidence type="ECO:0000256" key="1">
    <source>
        <dbReference type="ARBA" id="ARBA00008080"/>
    </source>
</evidence>
<evidence type="ECO:0000256" key="2">
    <source>
        <dbReference type="ARBA" id="ARBA00011458"/>
    </source>
</evidence>
<evidence type="ECO:0000256" key="4">
    <source>
        <dbReference type="ARBA" id="ARBA00022884"/>
    </source>
</evidence>
<accession>A0A7S3U9T8</accession>
<dbReference type="InterPro" id="IPR019980">
    <property type="entry name" value="Ribosomal_uS13_bac-type"/>
</dbReference>
<dbReference type="InterPro" id="IPR010979">
    <property type="entry name" value="Ribosomal_uS13-like_H2TH"/>
</dbReference>
<comment type="similarity">
    <text evidence="1">Belongs to the universal ribosomal protein uS13 family.</text>
</comment>
<dbReference type="PANTHER" id="PTHR10871:SF1">
    <property type="entry name" value="SMALL RIBOSOMAL SUBUNIT PROTEIN US13M"/>
    <property type="match status" value="1"/>
</dbReference>
<reference evidence="7" key="1">
    <citation type="submission" date="2021-01" db="EMBL/GenBank/DDBJ databases">
        <authorList>
            <person name="Corre E."/>
            <person name="Pelletier E."/>
            <person name="Niang G."/>
            <person name="Scheremetjew M."/>
            <person name="Finn R."/>
            <person name="Kale V."/>
            <person name="Holt S."/>
            <person name="Cochrane G."/>
            <person name="Meng A."/>
            <person name="Brown T."/>
            <person name="Cohen L."/>
        </authorList>
    </citation>
    <scope>NUCLEOTIDE SEQUENCE</scope>
    <source>
        <strain evidence="7">CCMP1897</strain>
    </source>
</reference>
<name>A0A7S3U9T8_9CHLO</name>
<dbReference type="GO" id="GO:0005739">
    <property type="term" value="C:mitochondrion"/>
    <property type="evidence" value="ECO:0007669"/>
    <property type="project" value="TreeGrafter"/>
</dbReference>